<feature type="compositionally biased region" description="Polar residues" evidence="1">
    <location>
        <begin position="388"/>
        <end position="398"/>
    </location>
</feature>
<feature type="compositionally biased region" description="Polar residues" evidence="1">
    <location>
        <begin position="158"/>
        <end position="175"/>
    </location>
</feature>
<proteinExistence type="predicted"/>
<feature type="compositionally biased region" description="Basic and acidic residues" evidence="1">
    <location>
        <begin position="369"/>
        <end position="381"/>
    </location>
</feature>
<evidence type="ECO:0000313" key="3">
    <source>
        <dbReference type="Proteomes" id="UP001165090"/>
    </source>
</evidence>
<gene>
    <name evidence="2" type="ORF">VaNZ11_005205</name>
</gene>
<feature type="region of interest" description="Disordered" evidence="1">
    <location>
        <begin position="18"/>
        <end position="53"/>
    </location>
</feature>
<evidence type="ECO:0000256" key="1">
    <source>
        <dbReference type="SAM" id="MobiDB-lite"/>
    </source>
</evidence>
<feature type="region of interest" description="Disordered" evidence="1">
    <location>
        <begin position="148"/>
        <end position="320"/>
    </location>
</feature>
<evidence type="ECO:0000313" key="2">
    <source>
        <dbReference type="EMBL" id="GLI62541.1"/>
    </source>
</evidence>
<reference evidence="2 3" key="1">
    <citation type="journal article" date="2023" name="IScience">
        <title>Expanded male sex-determining region conserved during the evolution of homothallism in the green alga Volvox.</title>
        <authorList>
            <person name="Yamamoto K."/>
            <person name="Matsuzaki R."/>
            <person name="Mahakham W."/>
            <person name="Heman W."/>
            <person name="Sekimoto H."/>
            <person name="Kawachi M."/>
            <person name="Minakuchi Y."/>
            <person name="Toyoda A."/>
            <person name="Nozaki H."/>
        </authorList>
    </citation>
    <scope>NUCLEOTIDE SEQUENCE [LARGE SCALE GENOMIC DNA]</scope>
    <source>
        <strain evidence="2 3">NIES-4468</strain>
    </source>
</reference>
<accession>A0ABQ5RZV5</accession>
<feature type="compositionally biased region" description="Low complexity" evidence="1">
    <location>
        <begin position="349"/>
        <end position="366"/>
    </location>
</feature>
<organism evidence="2 3">
    <name type="scientific">Volvox africanus</name>
    <dbReference type="NCBI Taxonomy" id="51714"/>
    <lineage>
        <taxon>Eukaryota</taxon>
        <taxon>Viridiplantae</taxon>
        <taxon>Chlorophyta</taxon>
        <taxon>core chlorophytes</taxon>
        <taxon>Chlorophyceae</taxon>
        <taxon>CS clade</taxon>
        <taxon>Chlamydomonadales</taxon>
        <taxon>Volvocaceae</taxon>
        <taxon>Volvox</taxon>
    </lineage>
</organism>
<protein>
    <submittedName>
        <fullName evidence="2">Uncharacterized protein</fullName>
    </submittedName>
</protein>
<feature type="region of interest" description="Disordered" evidence="1">
    <location>
        <begin position="345"/>
        <end position="429"/>
    </location>
</feature>
<dbReference type="Proteomes" id="UP001165090">
    <property type="component" value="Unassembled WGS sequence"/>
</dbReference>
<sequence length="502" mass="53864">MGVDGPSSELGPLVQALQRRRAATSNQDQQAYAMGKFMAPPLLPSTPNRKPLSDCNMAAKRVLGPNARSPNEHFIPPPGAIDRQNQTCVGGAVQHRNCPEIDQCRSPSGREQYPGVRRFEHRQEHRLSNVTDSEYRPSSAAGVETRMNATGFGKRPSATENSGVRGNGSIFNQRPSAPAGCDPRPSSGSFEKQPKMMGFEPRPRPAASAEQRLNAMANSGQRPAPVVSFDTRPGAGAPFEQSPSQGELEPHPNNAGSTGKRPGVPAAFDPHHNGAAVFQPRPSSAAAVKPRPSAASEFGLNTNASVGPQSNPAQGSEPSLLVSTRSLQTPKPANVQPQKPYANLAAHPQHQQQQVSKVQQQQGSYQADLQRRSTSSHERSSVGHLTAAATNFASSQRRPSAGAADTLHASTDALPPTSEKTPEHTSNITGVKGMTTTVAMKARNSIDSIGWMEMCAEGRAEADRKRGLTLPNDHKSELKQWLYHDIMQRQGHPLHVPKNIGF</sequence>
<dbReference type="EMBL" id="BSDZ01000013">
    <property type="protein sequence ID" value="GLI62541.1"/>
    <property type="molecule type" value="Genomic_DNA"/>
</dbReference>
<keyword evidence="3" id="KW-1185">Reference proteome</keyword>
<feature type="compositionally biased region" description="Polar residues" evidence="1">
    <location>
        <begin position="299"/>
        <end position="320"/>
    </location>
</feature>
<name>A0ABQ5RZV5_9CHLO</name>
<comment type="caution">
    <text evidence="2">The sequence shown here is derived from an EMBL/GenBank/DDBJ whole genome shotgun (WGS) entry which is preliminary data.</text>
</comment>